<dbReference type="InterPro" id="IPR032675">
    <property type="entry name" value="LRR_dom_sf"/>
</dbReference>
<dbReference type="GO" id="GO:0019005">
    <property type="term" value="C:SCF ubiquitin ligase complex"/>
    <property type="evidence" value="ECO:0007669"/>
    <property type="project" value="TreeGrafter"/>
</dbReference>
<dbReference type="EMBL" id="BMAV01001602">
    <property type="protein sequence ID" value="GFY39958.1"/>
    <property type="molecule type" value="Genomic_DNA"/>
</dbReference>
<dbReference type="OrthoDB" id="63112at2759"/>
<sequence length="499" mass="56766">MSSLCLYRICKWKVAWLLKNSYWNKIYDNDGRIYNPFSALPSSVIEELMESIIKLSTTGRVTVTELYHLLTSGRVENFRLCDILLTSEEFVSIFMSLSVGCQNLRFLTLHNIFFSDQYLRIHRTKSYMKKAALECVLRMAPNLESIVSCVEFDLKAIQGCNNLRVLKLKFISSNSLCNFLEEEDGLFMTHCNLTILEFFEDPGYQVPFLELATFLKHCPALKEINSDICRSLEYLHGNQMIDGSLNARYNLQKCFLGNFFVPRAATLAAVHIATLTCPDVKEVNMVVSGNNVIYALSDFENLKSLVIRWVPLLNGNLDSGNFKLGLAPLLNKIGENLTSLNMDNFFDVNFAIIGSCCPHIHELRLKFVSEDSDYDDSFEYFKELESLYLDLITPDRSYSEEALLVLLSGCTNLNALRLRTAAGLNDSVLSKILRRNNLSKLKDCILVKCDLTDRGLNNLIMSSQNIDYLHFSSSRIDFEEAAGVVHHINPLVLMRSDLE</sequence>
<organism evidence="1 2">
    <name type="scientific">Trichonephila inaurata madagascariensis</name>
    <dbReference type="NCBI Taxonomy" id="2747483"/>
    <lineage>
        <taxon>Eukaryota</taxon>
        <taxon>Metazoa</taxon>
        <taxon>Ecdysozoa</taxon>
        <taxon>Arthropoda</taxon>
        <taxon>Chelicerata</taxon>
        <taxon>Arachnida</taxon>
        <taxon>Araneae</taxon>
        <taxon>Araneomorphae</taxon>
        <taxon>Entelegynae</taxon>
        <taxon>Araneoidea</taxon>
        <taxon>Nephilidae</taxon>
        <taxon>Trichonephila</taxon>
        <taxon>Trichonephila inaurata</taxon>
    </lineage>
</organism>
<dbReference type="AlphaFoldDB" id="A0A8X6WRE3"/>
<accession>A0A8X6WRE3</accession>
<dbReference type="PANTHER" id="PTHR13318">
    <property type="entry name" value="PARTNER OF PAIRED, ISOFORM B-RELATED"/>
    <property type="match status" value="1"/>
</dbReference>
<dbReference type="Gene3D" id="3.80.10.10">
    <property type="entry name" value="Ribonuclease Inhibitor"/>
    <property type="match status" value="1"/>
</dbReference>
<dbReference type="Proteomes" id="UP000886998">
    <property type="component" value="Unassembled WGS sequence"/>
</dbReference>
<keyword evidence="2" id="KW-1185">Reference proteome</keyword>
<dbReference type="SUPFAM" id="SSF52047">
    <property type="entry name" value="RNI-like"/>
    <property type="match status" value="2"/>
</dbReference>
<evidence type="ECO:0000313" key="1">
    <source>
        <dbReference type="EMBL" id="GFY39958.1"/>
    </source>
</evidence>
<evidence type="ECO:0000313" key="2">
    <source>
        <dbReference type="Proteomes" id="UP000886998"/>
    </source>
</evidence>
<comment type="caution">
    <text evidence="1">The sequence shown here is derived from an EMBL/GenBank/DDBJ whole genome shotgun (WGS) entry which is preliminary data.</text>
</comment>
<name>A0A8X6WRE3_9ARAC</name>
<proteinExistence type="predicted"/>
<protein>
    <submittedName>
        <fullName evidence="1">Uncharacterized protein</fullName>
    </submittedName>
</protein>
<gene>
    <name evidence="1" type="primary">AVEN_142062_1</name>
    <name evidence="1" type="ORF">TNIN_481481</name>
</gene>
<dbReference type="GO" id="GO:0031146">
    <property type="term" value="P:SCF-dependent proteasomal ubiquitin-dependent protein catabolic process"/>
    <property type="evidence" value="ECO:0007669"/>
    <property type="project" value="TreeGrafter"/>
</dbReference>
<reference evidence="1" key="1">
    <citation type="submission" date="2020-08" db="EMBL/GenBank/DDBJ databases">
        <title>Multicomponent nature underlies the extraordinary mechanical properties of spider dragline silk.</title>
        <authorList>
            <person name="Kono N."/>
            <person name="Nakamura H."/>
            <person name="Mori M."/>
            <person name="Yoshida Y."/>
            <person name="Ohtoshi R."/>
            <person name="Malay A.D."/>
            <person name="Moran D.A.P."/>
            <person name="Tomita M."/>
            <person name="Numata K."/>
            <person name="Arakawa K."/>
        </authorList>
    </citation>
    <scope>NUCLEOTIDE SEQUENCE</scope>
</reference>